<accession>A0A926DHD7</accession>
<reference evidence="6" key="1">
    <citation type="submission" date="2020-08" db="EMBL/GenBank/DDBJ databases">
        <title>Genome public.</title>
        <authorList>
            <person name="Liu C."/>
            <person name="Sun Q."/>
        </authorList>
    </citation>
    <scope>NUCLEOTIDE SEQUENCE</scope>
    <source>
        <strain evidence="6">NSJ-63</strain>
    </source>
</reference>
<dbReference type="SMART" id="SM00287">
    <property type="entry name" value="SH3b"/>
    <property type="match status" value="3"/>
</dbReference>
<name>A0A926DHD7_9FIRM</name>
<evidence type="ECO:0000256" key="1">
    <source>
        <dbReference type="ARBA" id="ARBA00022801"/>
    </source>
</evidence>
<dbReference type="EMBL" id="JACRSS010000001">
    <property type="protein sequence ID" value="MBC8538153.1"/>
    <property type="molecule type" value="Genomic_DNA"/>
</dbReference>
<proteinExistence type="predicted"/>
<evidence type="ECO:0000256" key="4">
    <source>
        <dbReference type="SAM" id="SignalP"/>
    </source>
</evidence>
<keyword evidence="3" id="KW-0175">Coiled coil</keyword>
<feature type="signal peptide" evidence="4">
    <location>
        <begin position="1"/>
        <end position="25"/>
    </location>
</feature>
<dbReference type="GO" id="GO:0071555">
    <property type="term" value="P:cell wall organization"/>
    <property type="evidence" value="ECO:0007669"/>
    <property type="project" value="UniProtKB-KW"/>
</dbReference>
<feature type="coiled-coil region" evidence="3">
    <location>
        <begin position="372"/>
        <end position="525"/>
    </location>
</feature>
<protein>
    <submittedName>
        <fullName evidence="6">N-acetylmuramoyl-L-alanine amidase</fullName>
    </submittedName>
</protein>
<sequence>MKKKFLAVCALVIMSVFVVSVYASAAPAIGTGICTAKSRCSIRLGAGIQFKKAGTLPAKANVPVYQQSGKWYQISYQNKLVWVHGDYLRFTSNGSSSVPAPSAAIGTGICTAKSWCNIRTGAGTQFKKAGTLPAKANVPVYQQSGKWYQISYQNKLVWVHGDYLKVTLNSTPKPDPQPETPAQAIGSGVCTAKSWCNIRTGAGTQFKKAGTLPAKANVPVYQQSGKWYQISYQNKLVWVHGDYLKVTLNSTPKPDPDPSPVPGDSYDAFPVAANSRLKGKAVILDPGHGVGAGGSYGSYKEHEHVLSFANYLKQNLERSGATVIMTRTSSANVFNYNRVSLANKYSMEVLESVRQRDLAALKTQETSLSQALAAQQNALLASEQELARLETLAGNSSQELSALNDSIAAKTREAEEKHKAMLAKREEMEAADPADTDLLEALQDELNQLSGDWEALKEEESDLLEQKALLEEDIASLPQKQEEARRQKESAAETLRELEKQSQSLAEEIRELSETIAELQRLQKVMASVISNNALAETYYDTPYASNNGRVIHPDLKKIFEYQKDPALDHIIYISIHTNATGDGETGANGTVTYYMSSTANTAYYRGYDEAANKRLAQLLLDQVSAAGKFNKRGNIANDFFMNRETNLPSALVEIGFHTNASDRAKLTDAHYQKRVANGMLAAIYNYFGV</sequence>
<dbReference type="Gene3D" id="3.40.630.40">
    <property type="entry name" value="Zn-dependent exopeptidases"/>
    <property type="match status" value="2"/>
</dbReference>
<keyword evidence="7" id="KW-1185">Reference proteome</keyword>
<dbReference type="GO" id="GO:0008745">
    <property type="term" value="F:N-acetylmuramoyl-L-alanine amidase activity"/>
    <property type="evidence" value="ECO:0007669"/>
    <property type="project" value="InterPro"/>
</dbReference>
<dbReference type="PANTHER" id="PTHR34408">
    <property type="entry name" value="FAMILY PROTEIN, PUTATIVE-RELATED"/>
    <property type="match status" value="1"/>
</dbReference>
<dbReference type="GO" id="GO:0009253">
    <property type="term" value="P:peptidoglycan catabolic process"/>
    <property type="evidence" value="ECO:0007669"/>
    <property type="project" value="InterPro"/>
</dbReference>
<dbReference type="PROSITE" id="PS51781">
    <property type="entry name" value="SH3B"/>
    <property type="match status" value="2"/>
</dbReference>
<feature type="domain" description="SH3b" evidence="5">
    <location>
        <begin position="185"/>
        <end position="248"/>
    </location>
</feature>
<dbReference type="RefSeq" id="WP_249279929.1">
    <property type="nucleotide sequence ID" value="NZ_JACRSS010000001.1"/>
</dbReference>
<dbReference type="Pfam" id="PF01520">
    <property type="entry name" value="Amidase_3"/>
    <property type="match status" value="2"/>
</dbReference>
<dbReference type="Proteomes" id="UP000617951">
    <property type="component" value="Unassembled WGS sequence"/>
</dbReference>
<dbReference type="InterPro" id="IPR003646">
    <property type="entry name" value="SH3-like_bac-type"/>
</dbReference>
<dbReference type="CDD" id="cd02696">
    <property type="entry name" value="MurNAc-LAA"/>
    <property type="match status" value="2"/>
</dbReference>
<feature type="domain" description="SH3b" evidence="5">
    <location>
        <begin position="105"/>
        <end position="168"/>
    </location>
</feature>
<keyword evidence="2" id="KW-0961">Cell wall biogenesis/degradation</keyword>
<dbReference type="InterPro" id="IPR002508">
    <property type="entry name" value="MurNAc-LAA_cat"/>
</dbReference>
<keyword evidence="1" id="KW-0378">Hydrolase</keyword>
<dbReference type="InterPro" id="IPR052354">
    <property type="entry name" value="Cell_Wall_Dynamics_Protein"/>
</dbReference>
<dbReference type="SUPFAM" id="SSF53187">
    <property type="entry name" value="Zn-dependent exopeptidases"/>
    <property type="match status" value="2"/>
</dbReference>
<evidence type="ECO:0000313" key="6">
    <source>
        <dbReference type="EMBL" id="MBC8538153.1"/>
    </source>
</evidence>
<evidence type="ECO:0000313" key="7">
    <source>
        <dbReference type="Proteomes" id="UP000617951"/>
    </source>
</evidence>
<organism evidence="6 7">
    <name type="scientific">Guopingia tenuis</name>
    <dbReference type="NCBI Taxonomy" id="2763656"/>
    <lineage>
        <taxon>Bacteria</taxon>
        <taxon>Bacillati</taxon>
        <taxon>Bacillota</taxon>
        <taxon>Clostridia</taxon>
        <taxon>Christensenellales</taxon>
        <taxon>Christensenellaceae</taxon>
        <taxon>Guopingia</taxon>
    </lineage>
</organism>
<evidence type="ECO:0000256" key="2">
    <source>
        <dbReference type="ARBA" id="ARBA00023316"/>
    </source>
</evidence>
<comment type="caution">
    <text evidence="6">The sequence shown here is derived from an EMBL/GenBank/DDBJ whole genome shotgun (WGS) entry which is preliminary data.</text>
</comment>
<evidence type="ECO:0000259" key="5">
    <source>
        <dbReference type="PROSITE" id="PS51781"/>
    </source>
</evidence>
<dbReference type="AlphaFoldDB" id="A0A926DHD7"/>
<keyword evidence="4" id="KW-0732">Signal</keyword>
<gene>
    <name evidence="6" type="ORF">H8693_04315</name>
</gene>
<feature type="chain" id="PRO_5037462749" evidence="4">
    <location>
        <begin position="26"/>
        <end position="690"/>
    </location>
</feature>
<evidence type="ECO:0000256" key="3">
    <source>
        <dbReference type="SAM" id="Coils"/>
    </source>
</evidence>
<dbReference type="Gene3D" id="2.30.30.40">
    <property type="entry name" value="SH3 Domains"/>
    <property type="match status" value="3"/>
</dbReference>
<dbReference type="PANTHER" id="PTHR34408:SF1">
    <property type="entry name" value="GLYCOSYL HYDROLASE FAMILY 19 DOMAIN-CONTAINING PROTEIN HI_1415"/>
    <property type="match status" value="1"/>
</dbReference>
<dbReference type="SMART" id="SM00646">
    <property type="entry name" value="Ami_3"/>
    <property type="match status" value="1"/>
</dbReference>
<dbReference type="Pfam" id="PF08239">
    <property type="entry name" value="SH3_3"/>
    <property type="match status" value="3"/>
</dbReference>